<reference evidence="7" key="1">
    <citation type="submission" date="2015-02" db="EMBL/GenBank/DDBJ databases">
        <title>Genome sequencing for Strongylocentrotus purpuratus.</title>
        <authorList>
            <person name="Murali S."/>
            <person name="Liu Y."/>
            <person name="Vee V."/>
            <person name="English A."/>
            <person name="Wang M."/>
            <person name="Skinner E."/>
            <person name="Han Y."/>
            <person name="Muzny D.M."/>
            <person name="Worley K.C."/>
            <person name="Gibbs R.A."/>
        </authorList>
    </citation>
    <scope>NUCLEOTIDE SEQUENCE</scope>
</reference>
<keyword evidence="7" id="KW-1185">Reference proteome</keyword>
<evidence type="ECO:0000313" key="7">
    <source>
        <dbReference type="Proteomes" id="UP000007110"/>
    </source>
</evidence>
<dbReference type="KEGG" id="spu:105439806"/>
<keyword evidence="3" id="KW-0862">Zinc</keyword>
<evidence type="ECO:0000256" key="1">
    <source>
        <dbReference type="ARBA" id="ARBA00022723"/>
    </source>
</evidence>
<dbReference type="GO" id="GO:0008270">
    <property type="term" value="F:zinc ion binding"/>
    <property type="evidence" value="ECO:0007669"/>
    <property type="project" value="UniProtKB-KW"/>
</dbReference>
<sequence>CGHTFCLTCLSKTVRENKLSCALCRTVTEVINGNAATLPGNLAFRSVVKEVASLDERCDVCDTMGKPDQIRYCQDCKIFMCSDCLVKHKGKTENYYHSVYQTRRSKRISPLNIGYRSCIKHQQRTCEGICVKCNIYVCKECSVIHENEGHEVQDLLQYATTLHATATPLKNDIKLIRKVSKSRVEQCEYHKDKTVRHIDWVMSQINDEYQASLKKIEEKRFSKIKACSDLKEKMCKLSEDLIEQSKKCNSILDQVNYSIQGVLDSPFGDMPEHSLTLESSQSKISDMVGEINPIVPIAFEDGNMLNFRKKSEYEDYDVVELINYCWVKKSFPLTQPEKEMACMDVDSEGNVVVGYFYGGIEVFPVAGSKGVSVDSLKEVRVMAMSFGSDGNLVVRNIHNEISIYGRTFQRCGATFETIDHIKGGDGDIALDKNNDIYAGYRIIMGIHIYRKRGGKAWREIKCDGYIPQQILVMSNLDIIVMNAKTIKIIDVCGTPKSEIVRKGFLGYPAVARDGTLIIAWVNTKGKSVELMKYTQDMRNKKTLHLDNTIDLSGRPWYYCRVIDAEKIVFCCPKQVHIFNLHIKPFYS</sequence>
<dbReference type="AlphaFoldDB" id="A0A7M7HHH6"/>
<dbReference type="InParanoid" id="A0A7M7HHH6"/>
<keyword evidence="2 4" id="KW-0863">Zinc-finger</keyword>
<dbReference type="PROSITE" id="PS00518">
    <property type="entry name" value="ZF_RING_1"/>
    <property type="match status" value="1"/>
</dbReference>
<evidence type="ECO:0000256" key="2">
    <source>
        <dbReference type="ARBA" id="ARBA00022771"/>
    </source>
</evidence>
<dbReference type="PANTHER" id="PTHR25462:SF296">
    <property type="entry name" value="MEIOTIC P26, ISOFORM F"/>
    <property type="match status" value="1"/>
</dbReference>
<evidence type="ECO:0000256" key="3">
    <source>
        <dbReference type="ARBA" id="ARBA00022833"/>
    </source>
</evidence>
<dbReference type="Gene3D" id="3.30.40.10">
    <property type="entry name" value="Zinc/RING finger domain, C3HC4 (zinc finger)"/>
    <property type="match status" value="1"/>
</dbReference>
<reference evidence="6" key="2">
    <citation type="submission" date="2021-01" db="UniProtKB">
        <authorList>
            <consortium name="EnsemblMetazoa"/>
        </authorList>
    </citation>
    <scope>IDENTIFICATION</scope>
</reference>
<keyword evidence="1" id="KW-0479">Metal-binding</keyword>
<feature type="domain" description="B box-type" evidence="5">
    <location>
        <begin position="118"/>
        <end position="155"/>
    </location>
</feature>
<dbReference type="SUPFAM" id="SSF57845">
    <property type="entry name" value="B-box zinc-binding domain"/>
    <property type="match status" value="1"/>
</dbReference>
<dbReference type="GO" id="GO:0061630">
    <property type="term" value="F:ubiquitin protein ligase activity"/>
    <property type="evidence" value="ECO:0000318"/>
    <property type="project" value="GO_Central"/>
</dbReference>
<dbReference type="InterPro" id="IPR013083">
    <property type="entry name" value="Znf_RING/FYVE/PHD"/>
</dbReference>
<dbReference type="SUPFAM" id="SSF57850">
    <property type="entry name" value="RING/U-box"/>
    <property type="match status" value="1"/>
</dbReference>
<dbReference type="EnsemblMetazoa" id="XM_011669211">
    <property type="protein sequence ID" value="XP_011667513"/>
    <property type="gene ID" value="LOC105439806"/>
</dbReference>
<dbReference type="GeneID" id="105439806"/>
<protein>
    <recommendedName>
        <fullName evidence="5">B box-type domain-containing protein</fullName>
    </recommendedName>
</protein>
<dbReference type="InterPro" id="IPR047153">
    <property type="entry name" value="TRIM45/56/19-like"/>
</dbReference>
<evidence type="ECO:0000313" key="6">
    <source>
        <dbReference type="EnsemblMetazoa" id="XP_011667513"/>
    </source>
</evidence>
<dbReference type="PROSITE" id="PS50119">
    <property type="entry name" value="ZF_BBOX"/>
    <property type="match status" value="1"/>
</dbReference>
<evidence type="ECO:0000259" key="5">
    <source>
        <dbReference type="PROSITE" id="PS50119"/>
    </source>
</evidence>
<dbReference type="Proteomes" id="UP000007110">
    <property type="component" value="Unassembled WGS sequence"/>
</dbReference>
<proteinExistence type="predicted"/>
<dbReference type="CDD" id="cd19756">
    <property type="entry name" value="Bbox2"/>
    <property type="match status" value="1"/>
</dbReference>
<dbReference type="InterPro" id="IPR017907">
    <property type="entry name" value="Znf_RING_CS"/>
</dbReference>
<dbReference type="SUPFAM" id="SSF63829">
    <property type="entry name" value="Calcium-dependent phosphotriesterase"/>
    <property type="match status" value="1"/>
</dbReference>
<name>A0A7M7HHH6_STRPU</name>
<dbReference type="OrthoDB" id="342730at2759"/>
<dbReference type="PANTHER" id="PTHR25462">
    <property type="entry name" value="BONUS, ISOFORM C-RELATED"/>
    <property type="match status" value="1"/>
</dbReference>
<dbReference type="GO" id="GO:0005654">
    <property type="term" value="C:nucleoplasm"/>
    <property type="evidence" value="ECO:0000318"/>
    <property type="project" value="GO_Central"/>
</dbReference>
<dbReference type="Gene3D" id="3.30.160.60">
    <property type="entry name" value="Classic Zinc Finger"/>
    <property type="match status" value="1"/>
</dbReference>
<evidence type="ECO:0000256" key="4">
    <source>
        <dbReference type="PROSITE-ProRule" id="PRU00024"/>
    </source>
</evidence>
<organism evidence="6 7">
    <name type="scientific">Strongylocentrotus purpuratus</name>
    <name type="common">Purple sea urchin</name>
    <dbReference type="NCBI Taxonomy" id="7668"/>
    <lineage>
        <taxon>Eukaryota</taxon>
        <taxon>Metazoa</taxon>
        <taxon>Echinodermata</taxon>
        <taxon>Eleutherozoa</taxon>
        <taxon>Echinozoa</taxon>
        <taxon>Echinoidea</taxon>
        <taxon>Euechinoidea</taxon>
        <taxon>Echinacea</taxon>
        <taxon>Camarodonta</taxon>
        <taxon>Echinidea</taxon>
        <taxon>Strongylocentrotidae</taxon>
        <taxon>Strongylocentrotus</taxon>
    </lineage>
</organism>
<dbReference type="RefSeq" id="XP_011667513.1">
    <property type="nucleotide sequence ID" value="XM_011669211.1"/>
</dbReference>
<dbReference type="InterPro" id="IPR000315">
    <property type="entry name" value="Znf_B-box"/>
</dbReference>
<accession>A0A7M7HHH6</accession>